<name>A0ABV6J482_9BACL</name>
<sequence>MRENDLPIFKQHGRLSLFVLKASFLVIAFICAFLFTSATAKAADYYVDCSAAVNGTGTLASPYQGFADINAIGTLSAGDRVLLKSGVTCNQQLTVTGQGTASSFIEISSYGGSDKAKIIRNGLESDRAIKLSNPSFWKINNLEIGQAGTGILVTFSTAGHTNLFFTDLFFHDIKGIHQGSGSGNNVTGDAIWNSAGIEFTSKTFDSGHPASTYIVNNVTFDSIVGTRNLDTISIDWYNSAYMVATGHKAAENIIMKNLHFYDNDAGGGTATGCDDNVRLTSVRYLTLIDSNFHNNAACFSATGTAALYMAFVEDTYILNSIFTGVPYTTNPSNSSQLSPDRVAFDYECCTNNLQINNNYIANNAGAGISYLAIHPGLGLETNSVAAGNSFINNGDGSFRRAGTSDTPTGVIRDNFYYEPRNFLYQDGANYSGFIQSNNLAIAVPSSIYHSSYQFTGTQGENNWFYQHYNGTAWNNLGYYDSTKELWMPSSTVNVPQIGRFGMHPDAGTASITARVWKAPVTGTVSIRGRILKSVTTGGDGVAARITKNGTQIWPASGSQTVNYNNMFGVESSLNNITVSAGDLIRFEITSGAAGANQYDNTSWTPAVAYTTATNLAKEWDFNTSGYREGWANTNQMSSTVAGGS</sequence>
<feature type="signal peptide" evidence="1">
    <location>
        <begin position="1"/>
        <end position="42"/>
    </location>
</feature>
<reference evidence="2 3" key="1">
    <citation type="submission" date="2024-09" db="EMBL/GenBank/DDBJ databases">
        <authorList>
            <person name="Sun Q."/>
            <person name="Mori K."/>
        </authorList>
    </citation>
    <scope>NUCLEOTIDE SEQUENCE [LARGE SCALE GENOMIC DNA]</scope>
    <source>
        <strain evidence="2 3">CCM 4839</strain>
    </source>
</reference>
<dbReference type="InterPro" id="IPR012334">
    <property type="entry name" value="Pectin_lyas_fold"/>
</dbReference>
<keyword evidence="1" id="KW-0732">Signal</keyword>
<feature type="chain" id="PRO_5046240732" description="Right handed beta helix domain-containing protein" evidence="1">
    <location>
        <begin position="43"/>
        <end position="644"/>
    </location>
</feature>
<dbReference type="InterPro" id="IPR006626">
    <property type="entry name" value="PbH1"/>
</dbReference>
<keyword evidence="3" id="KW-1185">Reference proteome</keyword>
<dbReference type="RefSeq" id="WP_204819179.1">
    <property type="nucleotide sequence ID" value="NZ_JANHOF010000003.1"/>
</dbReference>
<protein>
    <recommendedName>
        <fullName evidence="4">Right handed beta helix domain-containing protein</fullName>
    </recommendedName>
</protein>
<dbReference type="SUPFAM" id="SSF51126">
    <property type="entry name" value="Pectin lyase-like"/>
    <property type="match status" value="2"/>
</dbReference>
<evidence type="ECO:0008006" key="4">
    <source>
        <dbReference type="Google" id="ProtNLM"/>
    </source>
</evidence>
<dbReference type="InterPro" id="IPR011050">
    <property type="entry name" value="Pectin_lyase_fold/virulence"/>
</dbReference>
<organism evidence="2 3">
    <name type="scientific">Paenibacillus mendelii</name>
    <dbReference type="NCBI Taxonomy" id="206163"/>
    <lineage>
        <taxon>Bacteria</taxon>
        <taxon>Bacillati</taxon>
        <taxon>Bacillota</taxon>
        <taxon>Bacilli</taxon>
        <taxon>Bacillales</taxon>
        <taxon>Paenibacillaceae</taxon>
        <taxon>Paenibacillus</taxon>
    </lineage>
</organism>
<proteinExistence type="predicted"/>
<dbReference type="Proteomes" id="UP001589818">
    <property type="component" value="Unassembled WGS sequence"/>
</dbReference>
<evidence type="ECO:0000256" key="1">
    <source>
        <dbReference type="SAM" id="SignalP"/>
    </source>
</evidence>
<accession>A0ABV6J482</accession>
<evidence type="ECO:0000313" key="3">
    <source>
        <dbReference type="Proteomes" id="UP001589818"/>
    </source>
</evidence>
<dbReference type="Gene3D" id="2.160.20.10">
    <property type="entry name" value="Single-stranded right-handed beta-helix, Pectin lyase-like"/>
    <property type="match status" value="1"/>
</dbReference>
<evidence type="ECO:0000313" key="2">
    <source>
        <dbReference type="EMBL" id="MFC0390284.1"/>
    </source>
</evidence>
<dbReference type="SMART" id="SM00710">
    <property type="entry name" value="PbH1"/>
    <property type="match status" value="3"/>
</dbReference>
<dbReference type="EMBL" id="JBHLVF010000006">
    <property type="protein sequence ID" value="MFC0390284.1"/>
    <property type="molecule type" value="Genomic_DNA"/>
</dbReference>
<comment type="caution">
    <text evidence="2">The sequence shown here is derived from an EMBL/GenBank/DDBJ whole genome shotgun (WGS) entry which is preliminary data.</text>
</comment>
<gene>
    <name evidence="2" type="ORF">ACFFJ8_02725</name>
</gene>